<reference evidence="2" key="1">
    <citation type="submission" date="2016-10" db="EMBL/GenBank/DDBJ databases">
        <authorList>
            <person name="Varghese N."/>
            <person name="Submissions S."/>
        </authorList>
    </citation>
    <scope>NUCLEOTIDE SEQUENCE [LARGE SCALE GENOMIC DNA]</scope>
    <source>
        <strain evidence="2">S9</strain>
    </source>
</reference>
<dbReference type="AlphaFoldDB" id="A0A1H9UNY4"/>
<evidence type="ECO:0000313" key="1">
    <source>
        <dbReference type="EMBL" id="SES11230.1"/>
    </source>
</evidence>
<organism evidence="1 2">
    <name type="scientific">Salipaludibacillus aurantiacus</name>
    <dbReference type="NCBI Taxonomy" id="1601833"/>
    <lineage>
        <taxon>Bacteria</taxon>
        <taxon>Bacillati</taxon>
        <taxon>Bacillota</taxon>
        <taxon>Bacilli</taxon>
        <taxon>Bacillales</taxon>
        <taxon>Bacillaceae</taxon>
    </lineage>
</organism>
<accession>A0A1H9UNY4</accession>
<protein>
    <submittedName>
        <fullName evidence="1">Uncharacterized protein</fullName>
    </submittedName>
</protein>
<sequence>MMSCQNSDNKRCNRPIVTYFTAAQVTRLRNRIRRKIKVPSNPPDGWSRAPYNPEALINSLSDISLKPEYTLKAYLYRAGLNGNGLIRAEKKGMKAELPEWNTYPGTSYPYKQQPGTERHIVEALMLDGTAKSYITASLLERECLEYGALWHGLNWSTHEIIDSSCLNWETEKNEGEWVSEAPWAAELTWDKQKPCSFTPSVTKGINKITVKFYSFSEMGEQAIYRHIDEYTYKKGGFKTTTEVIARGAGGFLF</sequence>
<proteinExistence type="predicted"/>
<dbReference type="OrthoDB" id="2815576at2"/>
<evidence type="ECO:0000313" key="2">
    <source>
        <dbReference type="Proteomes" id="UP000198571"/>
    </source>
</evidence>
<gene>
    <name evidence="1" type="ORF">SAMN05518684_10879</name>
</gene>
<dbReference type="STRING" id="1601833.SAMN05518684_10879"/>
<dbReference type="EMBL" id="FOGT01000008">
    <property type="protein sequence ID" value="SES11230.1"/>
    <property type="molecule type" value="Genomic_DNA"/>
</dbReference>
<dbReference type="Proteomes" id="UP000198571">
    <property type="component" value="Unassembled WGS sequence"/>
</dbReference>
<dbReference type="RefSeq" id="WP_093051897.1">
    <property type="nucleotide sequence ID" value="NZ_FOGT01000008.1"/>
</dbReference>
<keyword evidence="2" id="KW-1185">Reference proteome</keyword>
<name>A0A1H9UNY4_9BACI</name>